<proteinExistence type="predicted"/>
<keyword evidence="2" id="KW-1185">Reference proteome</keyword>
<dbReference type="Proteomes" id="UP001221898">
    <property type="component" value="Unassembled WGS sequence"/>
</dbReference>
<reference evidence="1" key="1">
    <citation type="journal article" date="2023" name="Science">
        <title>Genome structures resolve the early diversification of teleost fishes.</title>
        <authorList>
            <person name="Parey E."/>
            <person name="Louis A."/>
            <person name="Montfort J."/>
            <person name="Bouchez O."/>
            <person name="Roques C."/>
            <person name="Iampietro C."/>
            <person name="Lluch J."/>
            <person name="Castinel A."/>
            <person name="Donnadieu C."/>
            <person name="Desvignes T."/>
            <person name="Floi Bucao C."/>
            <person name="Jouanno E."/>
            <person name="Wen M."/>
            <person name="Mejri S."/>
            <person name="Dirks R."/>
            <person name="Jansen H."/>
            <person name="Henkel C."/>
            <person name="Chen W.J."/>
            <person name="Zahm M."/>
            <person name="Cabau C."/>
            <person name="Klopp C."/>
            <person name="Thompson A.W."/>
            <person name="Robinson-Rechavi M."/>
            <person name="Braasch I."/>
            <person name="Lecointre G."/>
            <person name="Bobe J."/>
            <person name="Postlethwait J.H."/>
            <person name="Berthelot C."/>
            <person name="Roest Crollius H."/>
            <person name="Guiguen Y."/>
        </authorList>
    </citation>
    <scope>NUCLEOTIDE SEQUENCE</scope>
    <source>
        <strain evidence="1">NC1722</strain>
    </source>
</reference>
<sequence length="49" mass="5038">MTSPGVCSALLTAAFSGTIMSTLISLPPLLQNRSVSGSRGRNSVFLQGL</sequence>
<comment type="caution">
    <text evidence="1">The sequence shown here is derived from an EMBL/GenBank/DDBJ whole genome shotgun (WGS) entry which is preliminary data.</text>
</comment>
<evidence type="ECO:0000313" key="1">
    <source>
        <dbReference type="EMBL" id="KAJ8355362.1"/>
    </source>
</evidence>
<gene>
    <name evidence="1" type="ORF">AAFF_G00061760</name>
</gene>
<organism evidence="1 2">
    <name type="scientific">Aldrovandia affinis</name>
    <dbReference type="NCBI Taxonomy" id="143900"/>
    <lineage>
        <taxon>Eukaryota</taxon>
        <taxon>Metazoa</taxon>
        <taxon>Chordata</taxon>
        <taxon>Craniata</taxon>
        <taxon>Vertebrata</taxon>
        <taxon>Euteleostomi</taxon>
        <taxon>Actinopterygii</taxon>
        <taxon>Neopterygii</taxon>
        <taxon>Teleostei</taxon>
        <taxon>Notacanthiformes</taxon>
        <taxon>Halosauridae</taxon>
        <taxon>Aldrovandia</taxon>
    </lineage>
</organism>
<dbReference type="AlphaFoldDB" id="A0AAD7VY43"/>
<protein>
    <submittedName>
        <fullName evidence="1">Uncharacterized protein</fullName>
    </submittedName>
</protein>
<accession>A0AAD7VY43</accession>
<dbReference type="EMBL" id="JAINUG010001374">
    <property type="protein sequence ID" value="KAJ8355362.1"/>
    <property type="molecule type" value="Genomic_DNA"/>
</dbReference>
<evidence type="ECO:0000313" key="2">
    <source>
        <dbReference type="Proteomes" id="UP001221898"/>
    </source>
</evidence>
<name>A0AAD7VY43_9TELE</name>